<proteinExistence type="predicted"/>
<keyword evidence="2" id="KW-1185">Reference proteome</keyword>
<dbReference type="AlphaFoldDB" id="A0A291M2A2"/>
<dbReference type="EMBL" id="CP021404">
    <property type="protein sequence ID" value="ATI43030.1"/>
    <property type="molecule type" value="Genomic_DNA"/>
</dbReference>
<evidence type="ECO:0008006" key="3">
    <source>
        <dbReference type="Google" id="ProtNLM"/>
    </source>
</evidence>
<dbReference type="OrthoDB" id="7858625at2"/>
<gene>
    <name evidence="1" type="ORF">CBW24_14130</name>
</gene>
<dbReference type="Proteomes" id="UP000219050">
    <property type="component" value="Chromosome"/>
</dbReference>
<dbReference type="KEGG" id="cmag:CBW24_14130"/>
<name>A0A291M2A2_9RHOB</name>
<accession>A0A291M2A2</accession>
<dbReference type="Gene3D" id="1.10.520.40">
    <property type="entry name" value="CRISPR-associated protein Cse2"/>
    <property type="match status" value="1"/>
</dbReference>
<protein>
    <recommendedName>
        <fullName evidence="3">CRISPR system Cascade subunit CasB</fullName>
    </recommendedName>
</protein>
<evidence type="ECO:0000313" key="1">
    <source>
        <dbReference type="EMBL" id="ATI43030.1"/>
    </source>
</evidence>
<sequence>MADATLQTGQQSDVASRALTIAQALAHASTRERAETRRMGDEGAPFFWRMPARLGLRPDEERAWLVFTRMAALLTPSTATATFHDRNRPLGAVLADGGAPGGRLEQPVVSEARLARLLAARGDLRLSALERAVRAICRETRALDAASLAWAVINPDGRQIARDYYRRLDGGAPVTKD</sequence>
<reference evidence="1 2" key="1">
    <citation type="submission" date="2017-05" db="EMBL/GenBank/DDBJ databases">
        <title>Comparative genomic and metabolic analysis of manganese-oxidizing mechanisms in Celeribater manganoxidans DY25T: its adaption to the environment of polymetallic nodule.</title>
        <authorList>
            <person name="Wang X."/>
        </authorList>
    </citation>
    <scope>NUCLEOTIDE SEQUENCE [LARGE SCALE GENOMIC DNA]</scope>
    <source>
        <strain evidence="1 2">DY25</strain>
    </source>
</reference>
<evidence type="ECO:0000313" key="2">
    <source>
        <dbReference type="Proteomes" id="UP000219050"/>
    </source>
</evidence>
<organism evidence="1 2">
    <name type="scientific">Pacificitalea manganoxidans</name>
    <dbReference type="NCBI Taxonomy" id="1411902"/>
    <lineage>
        <taxon>Bacteria</taxon>
        <taxon>Pseudomonadati</taxon>
        <taxon>Pseudomonadota</taxon>
        <taxon>Alphaproteobacteria</taxon>
        <taxon>Rhodobacterales</taxon>
        <taxon>Paracoccaceae</taxon>
        <taxon>Pacificitalea</taxon>
    </lineage>
</organism>
<dbReference type="RefSeq" id="WP_097373938.1">
    <property type="nucleotide sequence ID" value="NZ_CP021404.1"/>
</dbReference>
<dbReference type="InterPro" id="IPR038287">
    <property type="entry name" value="Cse2_sf"/>
</dbReference>